<evidence type="ECO:0008006" key="4">
    <source>
        <dbReference type="Google" id="ProtNLM"/>
    </source>
</evidence>
<organism evidence="2 3">
    <name type="scientific">Amphritea japonica ATCC BAA-1530</name>
    <dbReference type="NCBI Taxonomy" id="1278309"/>
    <lineage>
        <taxon>Bacteria</taxon>
        <taxon>Pseudomonadati</taxon>
        <taxon>Pseudomonadota</taxon>
        <taxon>Gammaproteobacteria</taxon>
        <taxon>Oceanospirillales</taxon>
        <taxon>Oceanospirillaceae</taxon>
        <taxon>Amphritea</taxon>
    </lineage>
</organism>
<dbReference type="KEGG" id="ajp:AMJAP_1546"/>
<reference evidence="2 3" key="1">
    <citation type="journal article" date="2008" name="Int. J. Syst. Evol. Microbiol.">
        <title>Amphritea japonica sp. nov. and Amphritea balenae sp. nov., isolated from the sediment adjacent to sperm whale carcasses off Kagoshima, Japan.</title>
        <authorList>
            <person name="Miyazaki M."/>
            <person name="Nogi Y."/>
            <person name="Fujiwara Y."/>
            <person name="Kawato M."/>
            <person name="Nagahama T."/>
            <person name="Kubokawa K."/>
            <person name="Horikoshi K."/>
        </authorList>
    </citation>
    <scope>NUCLEOTIDE SEQUENCE [LARGE SCALE GENOMIC DNA]</scope>
    <source>
        <strain evidence="2 3">ATCC BAA-1530</strain>
    </source>
</reference>
<feature type="transmembrane region" description="Helical" evidence="1">
    <location>
        <begin position="38"/>
        <end position="65"/>
    </location>
</feature>
<dbReference type="AlphaFoldDB" id="A0A7R6PDJ5"/>
<proteinExistence type="predicted"/>
<dbReference type="Proteomes" id="UP000595663">
    <property type="component" value="Chromosome"/>
</dbReference>
<feature type="transmembrane region" description="Helical" evidence="1">
    <location>
        <begin position="6"/>
        <end position="26"/>
    </location>
</feature>
<keyword evidence="1" id="KW-1133">Transmembrane helix</keyword>
<accession>A0A7R6PDJ5</accession>
<protein>
    <recommendedName>
        <fullName evidence="4">Transmembrane protein</fullName>
    </recommendedName>
</protein>
<dbReference type="RefSeq" id="WP_019621750.1">
    <property type="nucleotide sequence ID" value="NZ_AP014545.1"/>
</dbReference>
<keyword evidence="1" id="KW-0472">Membrane</keyword>
<dbReference type="EMBL" id="AP014545">
    <property type="protein sequence ID" value="BBB26141.1"/>
    <property type="molecule type" value="Genomic_DNA"/>
</dbReference>
<evidence type="ECO:0000313" key="3">
    <source>
        <dbReference type="Proteomes" id="UP000595663"/>
    </source>
</evidence>
<name>A0A7R6PDJ5_9GAMM</name>
<keyword evidence="1" id="KW-0812">Transmembrane</keyword>
<keyword evidence="3" id="KW-1185">Reference proteome</keyword>
<feature type="transmembrane region" description="Helical" evidence="1">
    <location>
        <begin position="77"/>
        <end position="98"/>
    </location>
</feature>
<sequence>MLQNFLFLLIVSLPVVGFISMCRSFLCAYRSYKASKVIQVIICAAFVFIMLAVLAFDLVVLFGYGVAHTGKNSTNDFIVLMVTVIPTYAAAYGLWLICRYMEKPVFN</sequence>
<gene>
    <name evidence="2" type="ORF">AMJAP_1546</name>
</gene>
<evidence type="ECO:0000313" key="2">
    <source>
        <dbReference type="EMBL" id="BBB26141.1"/>
    </source>
</evidence>
<evidence type="ECO:0000256" key="1">
    <source>
        <dbReference type="SAM" id="Phobius"/>
    </source>
</evidence>